<keyword evidence="3" id="KW-1185">Reference proteome</keyword>
<dbReference type="InterPro" id="IPR036087">
    <property type="entry name" value="Nict_dMeBzImd_PRibTrfase_sf"/>
</dbReference>
<dbReference type="CDD" id="cd02439">
    <property type="entry name" value="DMB-PRT_CobT"/>
    <property type="match status" value="1"/>
</dbReference>
<keyword evidence="2" id="KW-0328">Glycosyltransferase</keyword>
<dbReference type="RefSeq" id="WP_194556736.1">
    <property type="nucleotide sequence ID" value="NZ_JADKMY010000002.1"/>
</dbReference>
<feature type="region of interest" description="Disordered" evidence="1">
    <location>
        <begin position="1"/>
        <end position="23"/>
    </location>
</feature>
<evidence type="ECO:0000313" key="2">
    <source>
        <dbReference type="EMBL" id="MBF4553843.1"/>
    </source>
</evidence>
<gene>
    <name evidence="2" type="ORF">IRY30_07085</name>
</gene>
<keyword evidence="2" id="KW-0808">Transferase</keyword>
<dbReference type="SUPFAM" id="SSF52733">
    <property type="entry name" value="Nicotinate mononucleotide:5,6-dimethylbenzimidazole phosphoribosyltransferase (CobT)"/>
    <property type="match status" value="1"/>
</dbReference>
<protein>
    <submittedName>
        <fullName evidence="2">Nicotinate-nucleotide--dimethylbenzimidazole phosphoribosyltransferase</fullName>
    </submittedName>
</protein>
<dbReference type="EMBL" id="JADKMY010000002">
    <property type="protein sequence ID" value="MBF4553843.1"/>
    <property type="molecule type" value="Genomic_DNA"/>
</dbReference>
<dbReference type="InterPro" id="IPR003200">
    <property type="entry name" value="Nict_dMeBzImd_PRibTrfase"/>
</dbReference>
<dbReference type="GO" id="GO:0016757">
    <property type="term" value="F:glycosyltransferase activity"/>
    <property type="evidence" value="ECO:0007669"/>
    <property type="project" value="UniProtKB-KW"/>
</dbReference>
<dbReference type="Gene3D" id="3.40.50.10210">
    <property type="match status" value="1"/>
</dbReference>
<evidence type="ECO:0000256" key="1">
    <source>
        <dbReference type="SAM" id="MobiDB-lite"/>
    </source>
</evidence>
<accession>A0ABR9ZK82</accession>
<sequence>MSEIPDFPSITVPDQAASDRAAELRSALPQGFGMPPRALGRLENLGTWIAACQGHTPPRSLENVSLLVVSAEHGVAQREPAISTFSPGFAADVREAIESGSSPLVSTARSMDVAVSFIDATSPLTSTENSADRPASGEVDHEDALTSEQLEDCLNYGREIADKHADEGTQLLTLGEASRGLTTVCAAIIGTVCRLEPVKTVGRGSGIDDHAWRTKTAIIRDAQFRVRDDRQDALLILRRIGGADLAVMTGILAQAAVRRTPVLVDGLGTITAALCAQLISPGASAWWQVATAGSEPAISPALKVLHMEPLLGLQLGTGQGLGALLALPMLRHAVDALRHEGASPQS</sequence>
<proteinExistence type="predicted"/>
<dbReference type="Proteomes" id="UP000635902">
    <property type="component" value="Unassembled WGS sequence"/>
</dbReference>
<reference evidence="2 3" key="1">
    <citation type="submission" date="2020-10" db="EMBL/GenBank/DDBJ databases">
        <title>Novel species in genus Corynebacterium.</title>
        <authorList>
            <person name="Zhang G."/>
        </authorList>
    </citation>
    <scope>NUCLEOTIDE SEQUENCE [LARGE SCALE GENOMIC DNA]</scope>
    <source>
        <strain evidence="2 3">DSM 45110</strain>
    </source>
</reference>
<evidence type="ECO:0000313" key="3">
    <source>
        <dbReference type="Proteomes" id="UP000635902"/>
    </source>
</evidence>
<name>A0ABR9ZK82_9CORY</name>
<dbReference type="PANTHER" id="PTHR43463">
    <property type="entry name" value="NICOTINATE-NUCLEOTIDE--DIMETHYLBENZIMIDAZOLE PHOSPHORIBOSYLTRANSFERASE"/>
    <property type="match status" value="1"/>
</dbReference>
<dbReference type="PANTHER" id="PTHR43463:SF1">
    <property type="entry name" value="NICOTINATE-NUCLEOTIDE--DIMETHYLBENZIMIDAZOLE PHOSPHORIBOSYLTRANSFERASE"/>
    <property type="match status" value="1"/>
</dbReference>
<dbReference type="Pfam" id="PF02277">
    <property type="entry name" value="DBI_PRT"/>
    <property type="match status" value="1"/>
</dbReference>
<organism evidence="2 3">
    <name type="scientific">Corynebacterium suicordis DSM 45110</name>
    <dbReference type="NCBI Taxonomy" id="1121369"/>
    <lineage>
        <taxon>Bacteria</taxon>
        <taxon>Bacillati</taxon>
        <taxon>Actinomycetota</taxon>
        <taxon>Actinomycetes</taxon>
        <taxon>Mycobacteriales</taxon>
        <taxon>Corynebacteriaceae</taxon>
        <taxon>Corynebacterium</taxon>
    </lineage>
</organism>
<comment type="caution">
    <text evidence="2">The sequence shown here is derived from an EMBL/GenBank/DDBJ whole genome shotgun (WGS) entry which is preliminary data.</text>
</comment>